<name>A0A0M2UWR9_9BACT</name>
<dbReference type="Proteomes" id="UP000034954">
    <property type="component" value="Unassembled WGS sequence"/>
</dbReference>
<sequence>MEYSKTNEPALQDNRDVHKIMELLTPLSVRIDSLERSLSTIDAFIKKLPAMLAITTDIADEFYRNAAASGIDIEERLKKSASLLVQLTDPKKIDALSHFMNTLDAMTPLLKQFEKVPDILAMIVDSLDELCKGTERSGIDFERIMGQGKDAVAQLNELIKSDGLKALMNSGILNPKSVNIVAQAGCVLAECKEDRPKKMGIVGLIKAFGNGDIQCALGFLINFCKRFGRLLKDKEL</sequence>
<evidence type="ECO:0008006" key="3">
    <source>
        <dbReference type="Google" id="ProtNLM"/>
    </source>
</evidence>
<protein>
    <recommendedName>
        <fullName evidence="3">DUF1641 domain-containing protein</fullName>
    </recommendedName>
</protein>
<gene>
    <name evidence="1" type="ORF">BROFUL_01292</name>
</gene>
<organism evidence="1 2">
    <name type="scientific">Candidatus Brocadia fulgida</name>
    <dbReference type="NCBI Taxonomy" id="380242"/>
    <lineage>
        <taxon>Bacteria</taxon>
        <taxon>Pseudomonadati</taxon>
        <taxon>Planctomycetota</taxon>
        <taxon>Candidatus Brocadiia</taxon>
        <taxon>Candidatus Brocadiales</taxon>
        <taxon>Candidatus Brocadiaceae</taxon>
        <taxon>Candidatus Brocadia</taxon>
    </lineage>
</organism>
<dbReference type="PANTHER" id="PTHR39180">
    <property type="match status" value="1"/>
</dbReference>
<reference evidence="1 2" key="1">
    <citation type="journal article" date="2013" name="BMC Microbiol.">
        <title>Identification of the type II cytochrome c maturation pathway in anammox bacteria by comparative genomics.</title>
        <authorList>
            <person name="Ferousi C."/>
            <person name="Speth D.R."/>
            <person name="Reimann J."/>
            <person name="Op den Camp H.J."/>
            <person name="Allen J.W."/>
            <person name="Keltjens J.T."/>
            <person name="Jetten M.S."/>
        </authorList>
    </citation>
    <scope>NUCLEOTIDE SEQUENCE [LARGE SCALE GENOMIC DNA]</scope>
    <source>
        <strain evidence="1">RU1</strain>
    </source>
</reference>
<dbReference type="Pfam" id="PF07849">
    <property type="entry name" value="DUF1641"/>
    <property type="match status" value="1"/>
</dbReference>
<comment type="caution">
    <text evidence="1">The sequence shown here is derived from an EMBL/GenBank/DDBJ whole genome shotgun (WGS) entry which is preliminary data.</text>
</comment>
<dbReference type="InterPro" id="IPR012440">
    <property type="entry name" value="DUF1641"/>
</dbReference>
<proteinExistence type="predicted"/>
<keyword evidence="2" id="KW-1185">Reference proteome</keyword>
<dbReference type="AlphaFoldDB" id="A0A0M2UWR9"/>
<evidence type="ECO:0000313" key="2">
    <source>
        <dbReference type="Proteomes" id="UP000034954"/>
    </source>
</evidence>
<dbReference type="PANTHER" id="PTHR39180:SF2">
    <property type="entry name" value="DUF1641 DOMAIN-CONTAINING PROTEIN"/>
    <property type="match status" value="1"/>
</dbReference>
<accession>A0A0M2UWR9</accession>
<dbReference type="EMBL" id="LAQJ01000136">
    <property type="protein sequence ID" value="KKO20020.1"/>
    <property type="molecule type" value="Genomic_DNA"/>
</dbReference>
<evidence type="ECO:0000313" key="1">
    <source>
        <dbReference type="EMBL" id="KKO20020.1"/>
    </source>
</evidence>